<dbReference type="GO" id="GO:0005975">
    <property type="term" value="P:carbohydrate metabolic process"/>
    <property type="evidence" value="ECO:0007669"/>
    <property type="project" value="InterPro"/>
</dbReference>
<comment type="subcellular location">
    <subcellularLocation>
        <location evidence="2">Cell membrane</location>
        <topology evidence="2">Multi-pass membrane protein</topology>
    </subcellularLocation>
</comment>
<sequence length="829" mass="92352">MYNFEGRYDLVRFIKTVQKVGLYVNLRIGPYVCAEWNFGGIPVWLKYVPGISFRTDNEPFKAAMQGFTQKIVQMMKSENLFQSQGGPIILSQIENEYGPESKAMGAAGHAYLNWAAYMAVGLGTGVPWVMCKEIDAPDPVINSCNGFYCDDFSPNKPYKPSMWTESWSGWFTEFGGPIHQRPVQDLAFAVARFIQKGGSYVNYYMYHGGTNFGRSAGGPFITTSYDYDAPIDEYGLIRQPKYSHLKDLHKVIKRCEHALVSSVPTVTSLGTYQQAHVFSAGTAGCAAFLANYHVQSAATVVFNNKHYDLPPWSISILPDCKTSVFNTAKVRISCRTYYGLSFSSIKSLTSQQLVRIHQLFRQAKFDDPSGHCLSPAGEYNLRLGIIKELHPDMVATYSGSAQVFEGHPFIVEAGISIGGKDVKQISPGVWFIGLFNGIGPTRTQSKMIIRGPAYSFAANITVEACTNSMMMGDFCNSPVYPFSCTTSNVNSTLKATTVNETMLENLMTCKSSLKTFCADESVSYIFSFDIINVADEFTIMASDVKFNVTPSNKTSGANDISLMCFVRHGSMPSVASFDYSSDLSKVPLVIHSPLIGRHIRQSFFLVVSNAAAILPAYWALRQKALAEWVLFTSSGIASGLYHACDVGAWCALNFNVLQFMDFWLSFMAVISTFLYLATIDEVFKRAIHTAVAILTALMAVTNATRSSNVVLVMVIGALGLLIGWVIELSTKYRSLSFSVRFSLDFSQILQVIKRWICNLIGTLLRRYHWPFALAGFSALSLEILSRTLETSENYWFWHSFWHISIYTSSFFFLCSKANIRSNNCKVFDI</sequence>
<dbReference type="GO" id="GO:0003677">
    <property type="term" value="F:DNA binding"/>
    <property type="evidence" value="ECO:0007669"/>
    <property type="project" value="InterPro"/>
</dbReference>
<evidence type="ECO:0000313" key="20">
    <source>
        <dbReference type="Proteomes" id="UP001157006"/>
    </source>
</evidence>
<gene>
    <name evidence="19" type="ORF">VFH_V042960</name>
</gene>
<dbReference type="GO" id="GO:0006265">
    <property type="term" value="P:DNA topological change"/>
    <property type="evidence" value="ECO:0007669"/>
    <property type="project" value="InterPro"/>
</dbReference>
<evidence type="ECO:0000256" key="10">
    <source>
        <dbReference type="ARBA" id="ARBA00022989"/>
    </source>
</evidence>
<keyword evidence="9 13" id="KW-0378">Hydrolase</keyword>
<evidence type="ECO:0000256" key="15">
    <source>
        <dbReference type="SAM" id="Phobius"/>
    </source>
</evidence>
<comment type="catalytic activity">
    <reaction evidence="1 13">
        <text>Hydrolysis of terminal non-reducing beta-D-galactose residues in beta-D-galactosides.</text>
        <dbReference type="EC" id="3.2.1.23"/>
    </reaction>
</comment>
<dbReference type="SUPFAM" id="SSF54211">
    <property type="entry name" value="Ribosomal protein S5 domain 2-like"/>
    <property type="match status" value="1"/>
</dbReference>
<protein>
    <recommendedName>
        <fullName evidence="5 13">Beta-galactosidase</fullName>
        <ecNumber evidence="5 13">3.2.1.23</ecNumber>
    </recommendedName>
</protein>
<reference evidence="19 20" key="1">
    <citation type="submission" date="2023-01" db="EMBL/GenBank/DDBJ databases">
        <authorList>
            <person name="Kreplak J."/>
        </authorList>
    </citation>
    <scope>NUCLEOTIDE SEQUENCE [LARGE SCALE GENOMIC DNA]</scope>
</reference>
<dbReference type="EC" id="3.2.1.23" evidence="5 13"/>
<name>A0AAV1ATN1_VICFA</name>
<dbReference type="Gene3D" id="3.30.230.10">
    <property type="match status" value="1"/>
</dbReference>
<dbReference type="Pfam" id="PF01301">
    <property type="entry name" value="Glyco_hydro_35"/>
    <property type="match status" value="1"/>
</dbReference>
<feature type="domain" description="DNA topoisomerase VI subunit B transducer" evidence="17">
    <location>
        <begin position="368"/>
        <end position="424"/>
    </location>
</feature>
<comment type="similarity">
    <text evidence="3">Belongs to the TMEM8 family.</text>
</comment>
<comment type="similarity">
    <text evidence="4 14">Belongs to the glycosyl hydrolase 35 family.</text>
</comment>
<evidence type="ECO:0000256" key="4">
    <source>
        <dbReference type="ARBA" id="ARBA00009809"/>
    </source>
</evidence>
<dbReference type="InterPro" id="IPR017853">
    <property type="entry name" value="GH"/>
</dbReference>
<dbReference type="InterPro" id="IPR014721">
    <property type="entry name" value="Ribsml_uS5_D2-typ_fold_subgr"/>
</dbReference>
<evidence type="ECO:0000256" key="7">
    <source>
        <dbReference type="ARBA" id="ARBA00022692"/>
    </source>
</evidence>
<evidence type="ECO:0000256" key="1">
    <source>
        <dbReference type="ARBA" id="ARBA00001412"/>
    </source>
</evidence>
<dbReference type="SUPFAM" id="SSF51445">
    <property type="entry name" value="(Trans)glycosidases"/>
    <property type="match status" value="1"/>
</dbReference>
<feature type="transmembrane region" description="Helical" evidence="15">
    <location>
        <begin position="709"/>
        <end position="726"/>
    </location>
</feature>
<feature type="transmembrane region" description="Helical" evidence="15">
    <location>
        <begin position="794"/>
        <end position="813"/>
    </location>
</feature>
<keyword evidence="7 15" id="KW-0812">Transmembrane</keyword>
<dbReference type="InterPro" id="IPR041392">
    <property type="entry name" value="GHD"/>
</dbReference>
<dbReference type="EMBL" id="OX451740">
    <property type="protein sequence ID" value="CAI8612618.1"/>
    <property type="molecule type" value="Genomic_DNA"/>
</dbReference>
<keyword evidence="8" id="KW-0732">Signal</keyword>
<dbReference type="AlphaFoldDB" id="A0AAV1ATN1"/>
<dbReference type="GO" id="GO:0004565">
    <property type="term" value="F:beta-galactosidase activity"/>
    <property type="evidence" value="ECO:0007669"/>
    <property type="project" value="UniProtKB-EC"/>
</dbReference>
<evidence type="ECO:0000313" key="19">
    <source>
        <dbReference type="EMBL" id="CAI8612618.1"/>
    </source>
</evidence>
<feature type="transmembrane region" description="Helical" evidence="15">
    <location>
        <begin position="662"/>
        <end position="679"/>
    </location>
</feature>
<dbReference type="InterPro" id="IPR031330">
    <property type="entry name" value="Gly_Hdrlase_35_cat"/>
</dbReference>
<evidence type="ECO:0000256" key="3">
    <source>
        <dbReference type="ARBA" id="ARBA00005542"/>
    </source>
</evidence>
<dbReference type="PANTHER" id="PTHR23421">
    <property type="entry name" value="BETA-GALACTOSIDASE RELATED"/>
    <property type="match status" value="1"/>
</dbReference>
<keyword evidence="10 15" id="KW-1133">Transmembrane helix</keyword>
<feature type="domain" description="Glycoside hydrolase 35 catalytic" evidence="16">
    <location>
        <begin position="2"/>
        <end position="251"/>
    </location>
</feature>
<dbReference type="Pfam" id="PF17834">
    <property type="entry name" value="GHD"/>
    <property type="match status" value="1"/>
</dbReference>
<evidence type="ECO:0000256" key="2">
    <source>
        <dbReference type="ARBA" id="ARBA00004651"/>
    </source>
</evidence>
<organism evidence="19 20">
    <name type="scientific">Vicia faba</name>
    <name type="common">Broad bean</name>
    <name type="synonym">Faba vulgaris</name>
    <dbReference type="NCBI Taxonomy" id="3906"/>
    <lineage>
        <taxon>Eukaryota</taxon>
        <taxon>Viridiplantae</taxon>
        <taxon>Streptophyta</taxon>
        <taxon>Embryophyta</taxon>
        <taxon>Tracheophyta</taxon>
        <taxon>Spermatophyta</taxon>
        <taxon>Magnoliopsida</taxon>
        <taxon>eudicotyledons</taxon>
        <taxon>Gunneridae</taxon>
        <taxon>Pentapetalae</taxon>
        <taxon>rosids</taxon>
        <taxon>fabids</taxon>
        <taxon>Fabales</taxon>
        <taxon>Fabaceae</taxon>
        <taxon>Papilionoideae</taxon>
        <taxon>50 kb inversion clade</taxon>
        <taxon>NPAAA clade</taxon>
        <taxon>Hologalegina</taxon>
        <taxon>IRL clade</taxon>
        <taxon>Fabeae</taxon>
        <taxon>Vicia</taxon>
    </lineage>
</organism>
<evidence type="ECO:0000256" key="12">
    <source>
        <dbReference type="ARBA" id="ARBA00023295"/>
    </source>
</evidence>
<dbReference type="GO" id="GO:0003918">
    <property type="term" value="F:DNA topoisomerase type II (double strand cut, ATP-hydrolyzing) activity"/>
    <property type="evidence" value="ECO:0007669"/>
    <property type="project" value="InterPro"/>
</dbReference>
<dbReference type="PRINTS" id="PR00742">
    <property type="entry name" value="GLHYDRLASE35"/>
</dbReference>
<dbReference type="GO" id="GO:0005886">
    <property type="term" value="C:plasma membrane"/>
    <property type="evidence" value="ECO:0007669"/>
    <property type="project" value="UniProtKB-SubCell"/>
</dbReference>
<dbReference type="InterPro" id="IPR021910">
    <property type="entry name" value="NGX6/PGAP6/MYMK"/>
</dbReference>
<dbReference type="InterPro" id="IPR001944">
    <property type="entry name" value="Glycoside_Hdrlase_35"/>
</dbReference>
<evidence type="ECO:0000256" key="5">
    <source>
        <dbReference type="ARBA" id="ARBA00012756"/>
    </source>
</evidence>
<dbReference type="FunFam" id="2.60.120.260:FF:000142">
    <property type="entry name" value="Beta-galactosidase"/>
    <property type="match status" value="1"/>
</dbReference>
<evidence type="ECO:0000259" key="16">
    <source>
        <dbReference type="Pfam" id="PF01301"/>
    </source>
</evidence>
<keyword evidence="6" id="KW-1003">Cell membrane</keyword>
<evidence type="ECO:0000256" key="13">
    <source>
        <dbReference type="RuleBase" id="RU000675"/>
    </source>
</evidence>
<evidence type="ECO:0000256" key="9">
    <source>
        <dbReference type="ARBA" id="ARBA00022801"/>
    </source>
</evidence>
<dbReference type="InterPro" id="IPR019801">
    <property type="entry name" value="Glyco_hydro_35_CS"/>
</dbReference>
<dbReference type="FunFam" id="3.20.20.80:FF:000006">
    <property type="entry name" value="Beta-galactosidase"/>
    <property type="match status" value="1"/>
</dbReference>
<evidence type="ECO:0000259" key="17">
    <source>
        <dbReference type="Pfam" id="PF09239"/>
    </source>
</evidence>
<evidence type="ECO:0000256" key="11">
    <source>
        <dbReference type="ARBA" id="ARBA00023136"/>
    </source>
</evidence>
<evidence type="ECO:0000256" key="14">
    <source>
        <dbReference type="RuleBase" id="RU003679"/>
    </source>
</evidence>
<evidence type="ECO:0000259" key="18">
    <source>
        <dbReference type="Pfam" id="PF17834"/>
    </source>
</evidence>
<evidence type="ECO:0000256" key="8">
    <source>
        <dbReference type="ARBA" id="ARBA00022729"/>
    </source>
</evidence>
<dbReference type="InterPro" id="IPR015320">
    <property type="entry name" value="TopoVI_B_transducer"/>
</dbReference>
<evidence type="ECO:0000256" key="6">
    <source>
        <dbReference type="ARBA" id="ARBA00022475"/>
    </source>
</evidence>
<dbReference type="Gene3D" id="3.20.20.80">
    <property type="entry name" value="Glycosidases"/>
    <property type="match status" value="1"/>
</dbReference>
<keyword evidence="20" id="KW-1185">Reference proteome</keyword>
<dbReference type="Proteomes" id="UP001157006">
    <property type="component" value="Chromosome 5"/>
</dbReference>
<dbReference type="PROSITE" id="PS01182">
    <property type="entry name" value="GLYCOSYL_HYDROL_F35"/>
    <property type="match status" value="1"/>
</dbReference>
<dbReference type="Pfam" id="PF09239">
    <property type="entry name" value="Topo-VIb_trans"/>
    <property type="match status" value="1"/>
</dbReference>
<dbReference type="Pfam" id="PF12036">
    <property type="entry name" value="DUF3522"/>
    <property type="match status" value="1"/>
</dbReference>
<accession>A0AAV1ATN1</accession>
<feature type="domain" description="Beta-galactosidase beta-sandwich" evidence="18">
    <location>
        <begin position="274"/>
        <end position="330"/>
    </location>
</feature>
<dbReference type="InterPro" id="IPR020568">
    <property type="entry name" value="Ribosomal_Su5_D2-typ_SF"/>
</dbReference>
<keyword evidence="11 15" id="KW-0472">Membrane</keyword>
<proteinExistence type="inferred from homology"/>
<keyword evidence="12 13" id="KW-0326">Glycosidase</keyword>